<dbReference type="AlphaFoldDB" id="A0A6L6ILL6"/>
<dbReference type="RefSeq" id="WP_155108665.1">
    <property type="nucleotide sequence ID" value="NZ_WMJZ01000016.1"/>
</dbReference>
<protein>
    <recommendedName>
        <fullName evidence="6">Cell envelope opacity-associated protein A</fullName>
    </recommendedName>
</protein>
<dbReference type="EMBL" id="WMJZ01000016">
    <property type="protein sequence ID" value="MTH47055.1"/>
    <property type="molecule type" value="Genomic_DNA"/>
</dbReference>
<evidence type="ECO:0000259" key="3">
    <source>
        <dbReference type="Pfam" id="PF08525"/>
    </source>
</evidence>
<dbReference type="OrthoDB" id="6398769at2"/>
<accession>A0A6L6ILL6</accession>
<comment type="caution">
    <text evidence="4">The sequence shown here is derived from an EMBL/GenBank/DDBJ whole genome shotgun (WGS) entry which is preliminary data.</text>
</comment>
<dbReference type="InterPro" id="IPR013731">
    <property type="entry name" value="OapA_N"/>
</dbReference>
<dbReference type="InterPro" id="IPR007340">
    <property type="entry name" value="LysM_Opacity-associatedA"/>
</dbReference>
<dbReference type="Proteomes" id="UP000477739">
    <property type="component" value="Unassembled WGS sequence"/>
</dbReference>
<proteinExistence type="predicted"/>
<reference evidence="4 5" key="1">
    <citation type="submission" date="2019-11" db="EMBL/GenBank/DDBJ databases">
        <title>Escherichia alba sp. nov. isolated from the gut of plastic-eating superworms Zophobas atratus.</title>
        <authorList>
            <person name="Yang Y."/>
        </authorList>
    </citation>
    <scope>NUCLEOTIDE SEQUENCE [LARGE SCALE GENOMIC DNA]</scope>
    <source>
        <strain evidence="5">BIT-B35</strain>
    </source>
</reference>
<dbReference type="Pfam" id="PF04225">
    <property type="entry name" value="LysM_OapA"/>
    <property type="match status" value="1"/>
</dbReference>
<feature type="domain" description="Opacity-associated protein A LysM-like" evidence="2">
    <location>
        <begin position="120"/>
        <end position="204"/>
    </location>
</feature>
<evidence type="ECO:0000313" key="4">
    <source>
        <dbReference type="EMBL" id="MTH47055.1"/>
    </source>
</evidence>
<dbReference type="Gene3D" id="3.10.450.350">
    <property type="match status" value="1"/>
</dbReference>
<feature type="domain" description="Opacity-associated protein A-like N-terminal" evidence="3">
    <location>
        <begin position="23"/>
        <end position="50"/>
    </location>
</feature>
<organism evidence="4 5">
    <name type="scientific">Intestinirhabdus alba</name>
    <dbReference type="NCBI Taxonomy" id="2899544"/>
    <lineage>
        <taxon>Bacteria</taxon>
        <taxon>Pseudomonadati</taxon>
        <taxon>Pseudomonadota</taxon>
        <taxon>Gammaproteobacteria</taxon>
        <taxon>Enterobacterales</taxon>
        <taxon>Enterobacteriaceae</taxon>
        <taxon>Intestinirhabdus</taxon>
    </lineage>
</organism>
<name>A0A6L6ILL6_9ENTR</name>
<gene>
    <name evidence="4" type="ORF">GJV78_12465</name>
</gene>
<dbReference type="GO" id="GO:0042834">
    <property type="term" value="F:peptidoglycan binding"/>
    <property type="evidence" value="ECO:0007669"/>
    <property type="project" value="InterPro"/>
</dbReference>
<keyword evidence="5" id="KW-1185">Reference proteome</keyword>
<evidence type="ECO:0000313" key="5">
    <source>
        <dbReference type="Proteomes" id="UP000477739"/>
    </source>
</evidence>
<feature type="region of interest" description="Disordered" evidence="1">
    <location>
        <begin position="64"/>
        <end position="113"/>
    </location>
</feature>
<feature type="compositionally biased region" description="Low complexity" evidence="1">
    <location>
        <begin position="103"/>
        <end position="113"/>
    </location>
</feature>
<evidence type="ECO:0000259" key="2">
    <source>
        <dbReference type="Pfam" id="PF04225"/>
    </source>
</evidence>
<evidence type="ECO:0000256" key="1">
    <source>
        <dbReference type="SAM" id="MobiDB-lite"/>
    </source>
</evidence>
<evidence type="ECO:0008006" key="6">
    <source>
        <dbReference type="Google" id="ProtNLM"/>
    </source>
</evidence>
<sequence length="210" mass="22898">MPGRFELKPTLAKIWHAPDDFRLMDPLPPMHRRGIIVAAIALIIGFLLPSDNTRNAPVVTREAQLDLSSPSPSAEAQPVVPQNDMDRLAPVAPEPVDEGEPEAASSQAQPFQQADDVDQQWRSYRVEAGKTLAQLFRDRGLPPTDVYAMAKVEGAGKPLSNLKEGQKVKIRQNASGVVTGLIIEAGNDAQVLFIRQPDGSFIRAHQGRTP</sequence>
<dbReference type="Pfam" id="PF08525">
    <property type="entry name" value="OapA_N"/>
    <property type="match status" value="1"/>
</dbReference>